<dbReference type="PROSITE" id="PS00409">
    <property type="entry name" value="PROKAR_NTER_METHYL"/>
    <property type="match status" value="1"/>
</dbReference>
<dbReference type="AlphaFoldDB" id="A0A0A5G7T6"/>
<dbReference type="STRING" id="1385511.GCA_000425225_02393"/>
<evidence type="ECO:0000256" key="2">
    <source>
        <dbReference type="ARBA" id="ARBA00023287"/>
    </source>
</evidence>
<keyword evidence="3" id="KW-1133">Transmembrane helix</keyword>
<sequence>MKRLQNQKGVTLVELLAGLAIGGIIITLAMSLFIFLFQFVQEQEQEIVDRSQNHILNTVLSRNLSSPITLYYWDSNELRFKNQDEVIFSILFDSSLNQLTIAKCNSCSSIKTYSSDAIVEKLENVRDMTVMNASPSQDDPIRDRITLLFILEDITVRTSGEEILSEKEISWTVTPLNKNYNKPPN</sequence>
<evidence type="ECO:0000313" key="5">
    <source>
        <dbReference type="Proteomes" id="UP000030403"/>
    </source>
</evidence>
<evidence type="ECO:0000313" key="4">
    <source>
        <dbReference type="EMBL" id="KGX88084.1"/>
    </source>
</evidence>
<evidence type="ECO:0008006" key="6">
    <source>
        <dbReference type="Google" id="ProtNLM"/>
    </source>
</evidence>
<dbReference type="GO" id="GO:0030420">
    <property type="term" value="P:establishment of competence for transformation"/>
    <property type="evidence" value="ECO:0007669"/>
    <property type="project" value="UniProtKB-KW"/>
</dbReference>
<dbReference type="Proteomes" id="UP000030403">
    <property type="component" value="Unassembled WGS sequence"/>
</dbReference>
<comment type="caution">
    <text evidence="4">The sequence shown here is derived from an EMBL/GenBank/DDBJ whole genome shotgun (WGS) entry which is preliminary data.</text>
</comment>
<organism evidence="4 5">
    <name type="scientific">Pontibacillus marinus BH030004 = DSM 16465</name>
    <dbReference type="NCBI Taxonomy" id="1385511"/>
    <lineage>
        <taxon>Bacteria</taxon>
        <taxon>Bacillati</taxon>
        <taxon>Bacillota</taxon>
        <taxon>Bacilli</taxon>
        <taxon>Bacillales</taxon>
        <taxon>Bacillaceae</taxon>
        <taxon>Pontibacillus</taxon>
    </lineage>
</organism>
<dbReference type="eggNOG" id="ENOG502ZX3C">
    <property type="taxonomic scope" value="Bacteria"/>
</dbReference>
<protein>
    <recommendedName>
        <fullName evidence="6">Prepilin-type N-terminal cleavage/methylation domain-containing protein</fullName>
    </recommendedName>
</protein>
<evidence type="ECO:0000256" key="1">
    <source>
        <dbReference type="ARBA" id="ARBA00004241"/>
    </source>
</evidence>
<keyword evidence="3" id="KW-0812">Transmembrane</keyword>
<evidence type="ECO:0000256" key="3">
    <source>
        <dbReference type="SAM" id="Phobius"/>
    </source>
</evidence>
<reference evidence="4 5" key="1">
    <citation type="submission" date="2013-08" db="EMBL/GenBank/DDBJ databases">
        <authorList>
            <person name="Huang J."/>
            <person name="Wang G."/>
        </authorList>
    </citation>
    <scope>NUCLEOTIDE SEQUENCE [LARGE SCALE GENOMIC DNA]</scope>
    <source>
        <strain evidence="4 5">BH030004</strain>
    </source>
</reference>
<dbReference type="GO" id="GO:0009986">
    <property type="term" value="C:cell surface"/>
    <property type="evidence" value="ECO:0007669"/>
    <property type="project" value="UniProtKB-SubCell"/>
</dbReference>
<keyword evidence="5" id="KW-1185">Reference proteome</keyword>
<feature type="transmembrane region" description="Helical" evidence="3">
    <location>
        <begin position="12"/>
        <end position="37"/>
    </location>
</feature>
<name>A0A0A5G7T6_9BACI</name>
<accession>A0A0A5G7T6</accession>
<keyword evidence="3" id="KW-0472">Membrane</keyword>
<gene>
    <name evidence="4" type="ORF">N783_08850</name>
</gene>
<proteinExistence type="predicted"/>
<dbReference type="EMBL" id="AVPF01000021">
    <property type="protein sequence ID" value="KGX88084.1"/>
    <property type="molecule type" value="Genomic_DNA"/>
</dbReference>
<dbReference type="InterPro" id="IPR012902">
    <property type="entry name" value="N_methyl_site"/>
</dbReference>
<dbReference type="RefSeq" id="WP_027448847.1">
    <property type="nucleotide sequence ID" value="NZ_AVPF01000021.1"/>
</dbReference>
<dbReference type="NCBIfam" id="TIGR02532">
    <property type="entry name" value="IV_pilin_GFxxxE"/>
    <property type="match status" value="1"/>
</dbReference>
<dbReference type="Pfam" id="PF07963">
    <property type="entry name" value="N_methyl"/>
    <property type="match status" value="1"/>
</dbReference>
<comment type="subcellular location">
    <subcellularLocation>
        <location evidence="1">Cell surface</location>
    </subcellularLocation>
</comment>
<keyword evidence="2" id="KW-0178">Competence</keyword>